<dbReference type="SUPFAM" id="SSF46565">
    <property type="entry name" value="Chaperone J-domain"/>
    <property type="match status" value="1"/>
</dbReference>
<dbReference type="EMBL" id="QUZK01000041">
    <property type="protein sequence ID" value="RFF29986.1"/>
    <property type="molecule type" value="Genomic_DNA"/>
</dbReference>
<evidence type="ECO:0000259" key="2">
    <source>
        <dbReference type="PROSITE" id="PS50076"/>
    </source>
</evidence>
<dbReference type="Pfam" id="PF05099">
    <property type="entry name" value="TerB"/>
    <property type="match status" value="1"/>
</dbReference>
<dbReference type="NCBIfam" id="NF006948">
    <property type="entry name" value="PRK09430.1"/>
    <property type="match status" value="1"/>
</dbReference>
<dbReference type="Proteomes" id="UP000260351">
    <property type="component" value="Unassembled WGS sequence"/>
</dbReference>
<keyword evidence="4" id="KW-1185">Reference proteome</keyword>
<proteinExistence type="predicted"/>
<dbReference type="Gene3D" id="1.10.3680.10">
    <property type="entry name" value="TerB-like"/>
    <property type="match status" value="1"/>
</dbReference>
<name>A0A3E1K7H4_9GAMM</name>
<sequence length="262" mass="28232">MLLFLIIGAGVGLLAAGPAGLFLGAALGYAVGHFMTRVLLPRGVGMIREQFLESTFAVMGALCKADGQVSRDEIRVAEQFFGKLGLSKEQRGTAQAAFNRGKEEGFDLAAEMERLRGLVRGNPALLQLFLQVQLSAIAADGVLHDSERRLLVRVARLLGLSEADVERLEAMFRSASASGGEQAAGAAHGAPRLDDAYATLGVDASASDSEVKKAYRRLMSKYHPDKLVGNGMPENMREVAKERVREVRKAYDTITAERKRAA</sequence>
<dbReference type="PANTHER" id="PTHR24074">
    <property type="entry name" value="CO-CHAPERONE PROTEIN DJLA"/>
    <property type="match status" value="1"/>
</dbReference>
<gene>
    <name evidence="3" type="primary">djlA</name>
    <name evidence="3" type="ORF">DZC52_10980</name>
</gene>
<dbReference type="SMART" id="SM00271">
    <property type="entry name" value="DnaJ"/>
    <property type="match status" value="1"/>
</dbReference>
<keyword evidence="1" id="KW-0143">Chaperone</keyword>
<dbReference type="Gene3D" id="1.10.287.110">
    <property type="entry name" value="DnaJ domain"/>
    <property type="match status" value="1"/>
</dbReference>
<feature type="domain" description="J" evidence="2">
    <location>
        <begin position="195"/>
        <end position="262"/>
    </location>
</feature>
<accession>A0A3E1K7H4</accession>
<organism evidence="3 4">
    <name type="scientific">Wenzhouxiangella sediminis</name>
    <dbReference type="NCBI Taxonomy" id="1792836"/>
    <lineage>
        <taxon>Bacteria</taxon>
        <taxon>Pseudomonadati</taxon>
        <taxon>Pseudomonadota</taxon>
        <taxon>Gammaproteobacteria</taxon>
        <taxon>Chromatiales</taxon>
        <taxon>Wenzhouxiangellaceae</taxon>
        <taxon>Wenzhouxiangella</taxon>
    </lineage>
</organism>
<evidence type="ECO:0000313" key="3">
    <source>
        <dbReference type="EMBL" id="RFF29986.1"/>
    </source>
</evidence>
<dbReference type="PRINTS" id="PR00625">
    <property type="entry name" value="JDOMAIN"/>
</dbReference>
<dbReference type="InterPro" id="IPR036869">
    <property type="entry name" value="J_dom_sf"/>
</dbReference>
<dbReference type="PROSITE" id="PS50076">
    <property type="entry name" value="DNAJ_2"/>
    <property type="match status" value="1"/>
</dbReference>
<evidence type="ECO:0000256" key="1">
    <source>
        <dbReference type="ARBA" id="ARBA00023186"/>
    </source>
</evidence>
<evidence type="ECO:0000313" key="4">
    <source>
        <dbReference type="Proteomes" id="UP000260351"/>
    </source>
</evidence>
<dbReference type="CDD" id="cd07316">
    <property type="entry name" value="terB_like_DjlA"/>
    <property type="match status" value="1"/>
</dbReference>
<dbReference type="AlphaFoldDB" id="A0A3E1K7H4"/>
<reference evidence="3 4" key="1">
    <citation type="submission" date="2018-08" db="EMBL/GenBank/DDBJ databases">
        <title>Wenzhouxiangella salilacus sp. nov., a novel bacterium isolated from a saline lake in Xinjiang Province, China.</title>
        <authorList>
            <person name="Han S."/>
        </authorList>
    </citation>
    <scope>NUCLEOTIDE SEQUENCE [LARGE SCALE GENOMIC DNA]</scope>
    <source>
        <strain evidence="3 4">XDB06</strain>
    </source>
</reference>
<dbReference type="InterPro" id="IPR050817">
    <property type="entry name" value="DjlA_DnaK_co-chaperone"/>
</dbReference>
<protein>
    <submittedName>
        <fullName evidence="3">Co-chaperone DjlA</fullName>
    </submittedName>
</protein>
<dbReference type="RefSeq" id="WP_116651220.1">
    <property type="nucleotide sequence ID" value="NZ_QUZK01000041.1"/>
</dbReference>
<dbReference type="InterPro" id="IPR001623">
    <property type="entry name" value="DnaJ_domain"/>
</dbReference>
<dbReference type="SUPFAM" id="SSF158682">
    <property type="entry name" value="TerB-like"/>
    <property type="match status" value="1"/>
</dbReference>
<comment type="caution">
    <text evidence="3">The sequence shown here is derived from an EMBL/GenBank/DDBJ whole genome shotgun (WGS) entry which is preliminary data.</text>
</comment>
<dbReference type="Pfam" id="PF00226">
    <property type="entry name" value="DnaJ"/>
    <property type="match status" value="1"/>
</dbReference>
<dbReference type="CDD" id="cd06257">
    <property type="entry name" value="DnaJ"/>
    <property type="match status" value="1"/>
</dbReference>
<dbReference type="InterPro" id="IPR007791">
    <property type="entry name" value="DjlA_N"/>
</dbReference>
<dbReference type="OrthoDB" id="9782583at2"/>
<dbReference type="InterPro" id="IPR029024">
    <property type="entry name" value="TerB-like"/>
</dbReference>